<evidence type="ECO:0000313" key="6">
    <source>
        <dbReference type="Proteomes" id="UP000008366"/>
    </source>
</evidence>
<keyword evidence="3" id="KW-0732">Signal</keyword>
<protein>
    <recommendedName>
        <fullName evidence="4">MurNAc-LAA domain-containing protein</fullName>
    </recommendedName>
</protein>
<name>K6WMG8_9MICO</name>
<organism evidence="5 6">
    <name type="scientific">Kineosphaera limosa NBRC 100340</name>
    <dbReference type="NCBI Taxonomy" id="1184609"/>
    <lineage>
        <taxon>Bacteria</taxon>
        <taxon>Bacillati</taxon>
        <taxon>Actinomycetota</taxon>
        <taxon>Actinomycetes</taxon>
        <taxon>Micrococcales</taxon>
        <taxon>Dermatophilaceae</taxon>
        <taxon>Kineosphaera</taxon>
    </lineage>
</organism>
<dbReference type="OrthoDB" id="3268878at2"/>
<dbReference type="Pfam" id="PF01520">
    <property type="entry name" value="Amidase_3"/>
    <property type="match status" value="1"/>
</dbReference>
<dbReference type="SUPFAM" id="SSF53187">
    <property type="entry name" value="Zn-dependent exopeptidases"/>
    <property type="match status" value="1"/>
</dbReference>
<comment type="caution">
    <text evidence="5">The sequence shown here is derived from an EMBL/GenBank/DDBJ whole genome shotgun (WGS) entry which is preliminary data.</text>
</comment>
<dbReference type="RefSeq" id="WP_006591528.1">
    <property type="nucleotide sequence ID" value="NZ_BAHD01000015.1"/>
</dbReference>
<dbReference type="PROSITE" id="PS51318">
    <property type="entry name" value="TAT"/>
    <property type="match status" value="1"/>
</dbReference>
<evidence type="ECO:0000313" key="5">
    <source>
        <dbReference type="EMBL" id="GAB94996.1"/>
    </source>
</evidence>
<keyword evidence="1" id="KW-0378">Hydrolase</keyword>
<dbReference type="InterPro" id="IPR050695">
    <property type="entry name" value="N-acetylmuramoyl_amidase_3"/>
</dbReference>
<proteinExistence type="predicted"/>
<evidence type="ECO:0000256" key="3">
    <source>
        <dbReference type="SAM" id="SignalP"/>
    </source>
</evidence>
<feature type="chain" id="PRO_5038981035" description="MurNAc-LAA domain-containing protein" evidence="3">
    <location>
        <begin position="28"/>
        <end position="300"/>
    </location>
</feature>
<dbReference type="InterPro" id="IPR002508">
    <property type="entry name" value="MurNAc-LAA_cat"/>
</dbReference>
<sequence>MARSGNRLRLLTAVGAAVVVAAGALTAAPALEAAAHGPTAAPAATADLVDRSSSSLATSTRVNPNARPSTGGVRLAPTKRGALNGSVIVVDPGHNGVYSRAINTRLVPDGRGGRKACNTSGTSTNSGFAEHAHNWSVATRLSNLLRARGATVVLTRPNDRGVGPCVDERAAIGNRNRADLAISIHADGAAASARGFHIIRSSSMAGGASVTKESARLATITRDAFARGTGMPRSTYLGRGSAITPRADIAGLNNSRVPAVLLEAGNMRNARDAALLRSGQFQQRQAAALADAAQQFLRRR</sequence>
<dbReference type="GO" id="GO:0008745">
    <property type="term" value="F:N-acetylmuramoyl-L-alanine amidase activity"/>
    <property type="evidence" value="ECO:0007669"/>
    <property type="project" value="InterPro"/>
</dbReference>
<dbReference type="SMART" id="SM00646">
    <property type="entry name" value="Ami_3"/>
    <property type="match status" value="1"/>
</dbReference>
<dbReference type="STRING" id="1184609.KILIM_015_00570"/>
<evidence type="ECO:0000259" key="4">
    <source>
        <dbReference type="SMART" id="SM00646"/>
    </source>
</evidence>
<dbReference type="PANTHER" id="PTHR30404:SF0">
    <property type="entry name" value="N-ACETYLMURAMOYL-L-ALANINE AMIDASE AMIC"/>
    <property type="match status" value="1"/>
</dbReference>
<reference evidence="5 6" key="1">
    <citation type="submission" date="2012-08" db="EMBL/GenBank/DDBJ databases">
        <title>Whole genome shotgun sequence of Kineosphaera limosa NBRC 100340.</title>
        <authorList>
            <person name="Yoshida I."/>
            <person name="Isaki S."/>
            <person name="Hosoyama A."/>
            <person name="Tsuchikane K."/>
            <person name="Katsumata H."/>
            <person name="Ando Y."/>
            <person name="Ohji S."/>
            <person name="Hamada M."/>
            <person name="Tamura T."/>
            <person name="Yamazoe A."/>
            <person name="Yamazaki S."/>
            <person name="Fujita N."/>
        </authorList>
    </citation>
    <scope>NUCLEOTIDE SEQUENCE [LARGE SCALE GENOMIC DNA]</scope>
    <source>
        <strain evidence="5 6">NBRC 100340</strain>
    </source>
</reference>
<dbReference type="EMBL" id="BAHD01000015">
    <property type="protein sequence ID" value="GAB94996.1"/>
    <property type="molecule type" value="Genomic_DNA"/>
</dbReference>
<dbReference type="Proteomes" id="UP000008366">
    <property type="component" value="Unassembled WGS sequence"/>
</dbReference>
<dbReference type="GO" id="GO:0030288">
    <property type="term" value="C:outer membrane-bounded periplasmic space"/>
    <property type="evidence" value="ECO:0007669"/>
    <property type="project" value="TreeGrafter"/>
</dbReference>
<accession>K6WMG8</accession>
<dbReference type="CDD" id="cd02696">
    <property type="entry name" value="MurNAc-LAA"/>
    <property type="match status" value="1"/>
</dbReference>
<dbReference type="InterPro" id="IPR006311">
    <property type="entry name" value="TAT_signal"/>
</dbReference>
<evidence type="ECO:0000256" key="2">
    <source>
        <dbReference type="SAM" id="MobiDB-lite"/>
    </source>
</evidence>
<feature type="compositionally biased region" description="Polar residues" evidence="2">
    <location>
        <begin position="52"/>
        <end position="68"/>
    </location>
</feature>
<dbReference type="GO" id="GO:0009253">
    <property type="term" value="P:peptidoglycan catabolic process"/>
    <property type="evidence" value="ECO:0007669"/>
    <property type="project" value="InterPro"/>
</dbReference>
<dbReference type="AlphaFoldDB" id="K6WMG8"/>
<dbReference type="eggNOG" id="COG0860">
    <property type="taxonomic scope" value="Bacteria"/>
</dbReference>
<feature type="region of interest" description="Disordered" evidence="2">
    <location>
        <begin position="52"/>
        <end position="77"/>
    </location>
</feature>
<keyword evidence="6" id="KW-1185">Reference proteome</keyword>
<feature type="signal peptide" evidence="3">
    <location>
        <begin position="1"/>
        <end position="27"/>
    </location>
</feature>
<dbReference type="PANTHER" id="PTHR30404">
    <property type="entry name" value="N-ACETYLMURAMOYL-L-ALANINE AMIDASE"/>
    <property type="match status" value="1"/>
</dbReference>
<gene>
    <name evidence="5" type="ORF">KILIM_015_00570</name>
</gene>
<dbReference type="Gene3D" id="3.40.630.40">
    <property type="entry name" value="Zn-dependent exopeptidases"/>
    <property type="match status" value="1"/>
</dbReference>
<feature type="domain" description="MurNAc-LAA" evidence="4">
    <location>
        <begin position="170"/>
        <end position="294"/>
    </location>
</feature>
<evidence type="ECO:0000256" key="1">
    <source>
        <dbReference type="ARBA" id="ARBA00022801"/>
    </source>
</evidence>